<dbReference type="PATRIC" id="fig|1410657.5.peg.1948"/>
<dbReference type="Proteomes" id="UP000051841">
    <property type="component" value="Unassembled WGS sequence"/>
</dbReference>
<evidence type="ECO:0000256" key="3">
    <source>
        <dbReference type="ARBA" id="ARBA00023239"/>
    </source>
</evidence>
<evidence type="ECO:0000256" key="1">
    <source>
        <dbReference type="ARBA" id="ARBA00022793"/>
    </source>
</evidence>
<gene>
    <name evidence="5" type="ORF">IV49_GL001886</name>
</gene>
<dbReference type="PANTHER" id="PTHR10067">
    <property type="entry name" value="PHOSPHATIDYLSERINE DECARBOXYLASE"/>
    <property type="match status" value="1"/>
</dbReference>
<evidence type="ECO:0000256" key="4">
    <source>
        <dbReference type="ARBA" id="ARBA00023317"/>
    </source>
</evidence>
<dbReference type="AlphaFoldDB" id="A0A0R2H6N3"/>
<evidence type="ECO:0000313" key="6">
    <source>
        <dbReference type="Proteomes" id="UP000051841"/>
    </source>
</evidence>
<keyword evidence="3" id="KW-0456">Lyase</keyword>
<dbReference type="PANTHER" id="PTHR10067:SF17">
    <property type="entry name" value="PHOSPHATIDYLSERINE DECARBOXYLASE PROENZYME 2"/>
    <property type="match status" value="1"/>
</dbReference>
<organism evidence="5 6">
    <name type="scientific">Kandleria vitulina DSM 20405</name>
    <dbReference type="NCBI Taxonomy" id="1410657"/>
    <lineage>
        <taxon>Bacteria</taxon>
        <taxon>Bacillati</taxon>
        <taxon>Bacillota</taxon>
        <taxon>Erysipelotrichia</taxon>
        <taxon>Erysipelotrichales</taxon>
        <taxon>Coprobacillaceae</taxon>
        <taxon>Kandleria</taxon>
    </lineage>
</organism>
<keyword evidence="1" id="KW-0210">Decarboxylase</keyword>
<dbReference type="EMBL" id="JQBL01000067">
    <property type="protein sequence ID" value="KRN45687.1"/>
    <property type="molecule type" value="Genomic_DNA"/>
</dbReference>
<dbReference type="Pfam" id="PF02666">
    <property type="entry name" value="PS_Dcarbxylase"/>
    <property type="match status" value="1"/>
</dbReference>
<keyword evidence="6" id="KW-1185">Reference proteome</keyword>
<accession>A0A0R2H6N3</accession>
<protein>
    <submittedName>
        <fullName evidence="5">Phosphatidylserine decarboxylase</fullName>
    </submittedName>
</protein>
<dbReference type="RefSeq" id="WP_051550739.1">
    <property type="nucleotide sequence ID" value="NZ_JNKN01000061.1"/>
</dbReference>
<proteinExistence type="predicted"/>
<reference evidence="5 6" key="1">
    <citation type="journal article" date="2015" name="Genome Announc.">
        <title>Expanding the biotechnology potential of lactobacilli through comparative genomics of 213 strains and associated genera.</title>
        <authorList>
            <person name="Sun Z."/>
            <person name="Harris H.M."/>
            <person name="McCann A."/>
            <person name="Guo C."/>
            <person name="Argimon S."/>
            <person name="Zhang W."/>
            <person name="Yang X."/>
            <person name="Jeffery I.B."/>
            <person name="Cooney J.C."/>
            <person name="Kagawa T.F."/>
            <person name="Liu W."/>
            <person name="Song Y."/>
            <person name="Salvetti E."/>
            <person name="Wrobel A."/>
            <person name="Rasinkangas P."/>
            <person name="Parkhill J."/>
            <person name="Rea M.C."/>
            <person name="O'Sullivan O."/>
            <person name="Ritari J."/>
            <person name="Douillard F.P."/>
            <person name="Paul Ross R."/>
            <person name="Yang R."/>
            <person name="Briner A.E."/>
            <person name="Felis G.E."/>
            <person name="de Vos W.M."/>
            <person name="Barrangou R."/>
            <person name="Klaenhammer T.R."/>
            <person name="Caufield P.W."/>
            <person name="Cui Y."/>
            <person name="Zhang H."/>
            <person name="O'Toole P.W."/>
        </authorList>
    </citation>
    <scope>NUCLEOTIDE SEQUENCE [LARGE SCALE GENOMIC DNA]</scope>
    <source>
        <strain evidence="5 6">DSM 20405</strain>
    </source>
</reference>
<name>A0A0R2H6N3_9FIRM</name>
<dbReference type="GO" id="GO:0004609">
    <property type="term" value="F:phosphatidylserine decarboxylase activity"/>
    <property type="evidence" value="ECO:0007669"/>
    <property type="project" value="InterPro"/>
</dbReference>
<keyword evidence="4" id="KW-0670">Pyruvate</keyword>
<sequence length="286" mass="32981">MAIFLRNGQKAIYDETQDKQLKKLYGHIAGRAILKVMTLPVITNIGGAYMNSPLSKASIKKFIKKNNIDMTEYEEKSYRSYNDFFTRAIKEGARPIPEDPKVLMAPCDSKVSYYKIEDDTKITIKHTVYKLEDLLKSPRLADEYKGGTCLVFRLTVDDYHHYHYFDNGTSEKEVIIPGIFHTVNPIANDYYPIYKTNTRHYTMIHSENFDDVVYMEVGALMVGKIVNANKKEFKRGEEKGYFEFGGSTVVLLFKKDILNVDEDIIQHSKNHDEVKVKLGERVAIHL</sequence>
<evidence type="ECO:0000256" key="2">
    <source>
        <dbReference type="ARBA" id="ARBA00023145"/>
    </source>
</evidence>
<keyword evidence="2" id="KW-0865">Zymogen</keyword>
<dbReference type="InterPro" id="IPR003817">
    <property type="entry name" value="PS_Dcarbxylase"/>
</dbReference>
<evidence type="ECO:0000313" key="5">
    <source>
        <dbReference type="EMBL" id="KRN45687.1"/>
    </source>
</evidence>
<dbReference type="GO" id="GO:0008654">
    <property type="term" value="P:phospholipid biosynthetic process"/>
    <property type="evidence" value="ECO:0007669"/>
    <property type="project" value="InterPro"/>
</dbReference>
<comment type="caution">
    <text evidence="5">The sequence shown here is derived from an EMBL/GenBank/DDBJ whole genome shotgun (WGS) entry which is preliminary data.</text>
</comment>